<dbReference type="AlphaFoldDB" id="A0A918FFU8"/>
<proteinExistence type="predicted"/>
<name>A0A918FFU8_9ACTN</name>
<reference evidence="1" key="1">
    <citation type="journal article" date="2014" name="Int. J. Syst. Evol. Microbiol.">
        <title>Complete genome sequence of Corynebacterium casei LMG S-19264T (=DSM 44701T), isolated from a smear-ripened cheese.</title>
        <authorList>
            <consortium name="US DOE Joint Genome Institute (JGI-PGF)"/>
            <person name="Walter F."/>
            <person name="Albersmeier A."/>
            <person name="Kalinowski J."/>
            <person name="Ruckert C."/>
        </authorList>
    </citation>
    <scope>NUCLEOTIDE SEQUENCE</scope>
    <source>
        <strain evidence="1">JCM 4346</strain>
    </source>
</reference>
<evidence type="ECO:0000313" key="2">
    <source>
        <dbReference type="Proteomes" id="UP000658320"/>
    </source>
</evidence>
<reference evidence="1" key="2">
    <citation type="submission" date="2020-09" db="EMBL/GenBank/DDBJ databases">
        <authorList>
            <person name="Sun Q."/>
            <person name="Ohkuma M."/>
        </authorList>
    </citation>
    <scope>NUCLEOTIDE SEQUENCE</scope>
    <source>
        <strain evidence="1">JCM 4346</strain>
    </source>
</reference>
<dbReference type="Proteomes" id="UP000658320">
    <property type="component" value="Unassembled WGS sequence"/>
</dbReference>
<comment type="caution">
    <text evidence="1">The sequence shown here is derived from an EMBL/GenBank/DDBJ whole genome shotgun (WGS) entry which is preliminary data.</text>
</comment>
<protein>
    <submittedName>
        <fullName evidence="1">Uncharacterized protein</fullName>
    </submittedName>
</protein>
<evidence type="ECO:0000313" key="1">
    <source>
        <dbReference type="EMBL" id="GGR35374.1"/>
    </source>
</evidence>
<dbReference type="RefSeq" id="WP_189940848.1">
    <property type="nucleotide sequence ID" value="NZ_BMSX01000015.1"/>
</dbReference>
<sequence length="72" mass="7523">MILLAAGLLPVPALLTDAAPAVAWGLLGAITIAAALVYAQSRAGTDVWGIAEGLVLDKRHSRLVFDWDGKKL</sequence>
<organism evidence="1 2">
    <name type="scientific">Streptomyces aurantiogriseus</name>
    <dbReference type="NCBI Taxonomy" id="66870"/>
    <lineage>
        <taxon>Bacteria</taxon>
        <taxon>Bacillati</taxon>
        <taxon>Actinomycetota</taxon>
        <taxon>Actinomycetes</taxon>
        <taxon>Kitasatosporales</taxon>
        <taxon>Streptomycetaceae</taxon>
        <taxon>Streptomyces</taxon>
    </lineage>
</organism>
<gene>
    <name evidence="1" type="ORF">GCM10010251_59640</name>
</gene>
<keyword evidence="2" id="KW-1185">Reference proteome</keyword>
<dbReference type="EMBL" id="BMSX01000015">
    <property type="protein sequence ID" value="GGR35374.1"/>
    <property type="molecule type" value="Genomic_DNA"/>
</dbReference>
<accession>A0A918FFU8</accession>